<dbReference type="InterPro" id="IPR029069">
    <property type="entry name" value="HotDog_dom_sf"/>
</dbReference>
<proteinExistence type="inferred from homology"/>
<evidence type="ECO:0000313" key="14">
    <source>
        <dbReference type="Proteomes" id="UP000240424"/>
    </source>
</evidence>
<dbReference type="InterPro" id="IPR013114">
    <property type="entry name" value="FabA_FabZ"/>
</dbReference>
<evidence type="ECO:0000256" key="7">
    <source>
        <dbReference type="ARBA" id="ARBA00023098"/>
    </source>
</evidence>
<evidence type="ECO:0000256" key="5">
    <source>
        <dbReference type="ARBA" id="ARBA00022553"/>
    </source>
</evidence>
<dbReference type="SMART" id="SM00825">
    <property type="entry name" value="PKS_KS"/>
    <property type="match status" value="1"/>
</dbReference>
<dbReference type="Gene3D" id="3.10.129.10">
    <property type="entry name" value="Hotdog Thioesterase"/>
    <property type="match status" value="4"/>
</dbReference>
<gene>
    <name evidence="13" type="ORF">MNAB215_53</name>
    <name evidence="12" type="ORF">MNAB215_6</name>
</gene>
<keyword evidence="9" id="KW-0456">Lyase</keyword>
<evidence type="ECO:0000259" key="11">
    <source>
        <dbReference type="PROSITE" id="PS52004"/>
    </source>
</evidence>
<evidence type="ECO:0000256" key="8">
    <source>
        <dbReference type="ARBA" id="ARBA00023160"/>
    </source>
</evidence>
<comment type="pathway">
    <text evidence="1">Lipid metabolism; fatty acid biosynthesis.</text>
</comment>
<dbReference type="Pfam" id="PF00109">
    <property type="entry name" value="ketoacyl-synt"/>
    <property type="match status" value="2"/>
</dbReference>
<reference evidence="12 14" key="1">
    <citation type="submission" date="2017-01" db="EMBL/GenBank/DDBJ databases">
        <authorList>
            <consortium name="Urmite Genomes"/>
        </authorList>
    </citation>
    <scope>NUCLEOTIDE SEQUENCE [LARGE SCALE GENOMIC DNA]</scope>
    <source>
        <strain evidence="12 14">AB215</strain>
    </source>
</reference>
<dbReference type="Pfam" id="PF07977">
    <property type="entry name" value="FabA"/>
    <property type="match status" value="3"/>
</dbReference>
<dbReference type="PROSITE" id="PS52004">
    <property type="entry name" value="KS3_2"/>
    <property type="match status" value="1"/>
</dbReference>
<feature type="non-terminal residue" evidence="12">
    <location>
        <position position="1"/>
    </location>
</feature>
<keyword evidence="6" id="KW-0276">Fatty acid metabolism</keyword>
<dbReference type="SUPFAM" id="SSF54637">
    <property type="entry name" value="Thioesterase/thiol ester dehydrase-isomerase"/>
    <property type="match status" value="4"/>
</dbReference>
<dbReference type="InterPro" id="IPR020807">
    <property type="entry name" value="PKS_DH"/>
</dbReference>
<dbReference type="InterPro" id="IPR020841">
    <property type="entry name" value="PKS_Beta-ketoAc_synthase_dom"/>
</dbReference>
<dbReference type="PANTHER" id="PTHR43775:SF37">
    <property type="entry name" value="SI:DKEY-61P9.11"/>
    <property type="match status" value="1"/>
</dbReference>
<dbReference type="SUPFAM" id="SSF53901">
    <property type="entry name" value="Thiolase-like"/>
    <property type="match status" value="2"/>
</dbReference>
<dbReference type="InterPro" id="IPR050091">
    <property type="entry name" value="PKS_NRPS_Biosynth_Enz"/>
</dbReference>
<dbReference type="Pfam" id="PF02801">
    <property type="entry name" value="Ketoacyl-synt_C"/>
    <property type="match status" value="1"/>
</dbReference>
<accession>A0A2U3P249</accession>
<dbReference type="GO" id="GO:0019171">
    <property type="term" value="F:(3R)-hydroxyacyl-[acyl-carrier-protein] dehydratase activity"/>
    <property type="evidence" value="ECO:0007669"/>
    <property type="project" value="InterPro"/>
</dbReference>
<keyword evidence="5" id="KW-0597">Phosphoprotein</keyword>
<dbReference type="PANTHER" id="PTHR43775">
    <property type="entry name" value="FATTY ACID SYNTHASE"/>
    <property type="match status" value="1"/>
</dbReference>
<keyword evidence="4" id="KW-0444">Lipid biosynthesis</keyword>
<comment type="similarity">
    <text evidence="2">Belongs to the thioester dehydratase family. FabA subfamily.</text>
</comment>
<evidence type="ECO:0000256" key="1">
    <source>
        <dbReference type="ARBA" id="ARBA00005194"/>
    </source>
</evidence>
<evidence type="ECO:0000256" key="10">
    <source>
        <dbReference type="ARBA" id="ARBA00023268"/>
    </source>
</evidence>
<organism evidence="12 14">
    <name type="scientific">Mycobacterium numidiamassiliense</name>
    <dbReference type="NCBI Taxonomy" id="1841861"/>
    <lineage>
        <taxon>Bacteria</taxon>
        <taxon>Bacillati</taxon>
        <taxon>Actinomycetota</taxon>
        <taxon>Actinomycetes</taxon>
        <taxon>Mycobacteriales</taxon>
        <taxon>Mycobacteriaceae</taxon>
        <taxon>Mycobacterium</taxon>
    </lineage>
</organism>
<dbReference type="EMBL" id="FUEZ01000003">
    <property type="protein sequence ID" value="SPM37880.1"/>
    <property type="molecule type" value="Genomic_DNA"/>
</dbReference>
<keyword evidence="10" id="KW-0511">Multifunctional enzyme</keyword>
<keyword evidence="3" id="KW-0596">Phosphopantetheine</keyword>
<evidence type="ECO:0000313" key="13">
    <source>
        <dbReference type="EMBL" id="SPM37880.1"/>
    </source>
</evidence>
<dbReference type="GO" id="GO:0004312">
    <property type="term" value="F:fatty acid synthase activity"/>
    <property type="evidence" value="ECO:0007669"/>
    <property type="project" value="TreeGrafter"/>
</dbReference>
<sequence>VTFEPIAIVGQGCVLPGGLSPDELWKTVHEGRDVLGSPRPDYWGVSTAQMLREQKNAPYFDHTWSDRGGYVSGFDDVFDRRGFLLGADELDGLDPLFLWGIEAARQAVHSAGWRAGEVPGSAGVVLGNLSYPTKTMTDLAEKVWRGSEHSIDWRNRFMSGLPAHLIANGLGLTAGATALDAACASSLYAIKLACDRLHDHTADVMLAGGVNGASNLLLHVGFSALQALSASGRSRPFHRSADGLVPAEGAAILVLRRLEDAIAEGNTILGVIRGVGLSNDGRGRGLLVPSQEGQERAMRLAYEMAELEPQDISLIECHATGTSRGDLTELMSMTEIFGGMANVPIGSLKSNLGHSITASGAAGAIKVLAAMRARVRPPTLHVDDPLPFIADSPFRLLTEPEPWTCVGPRRAAINNFGFGGNNAHLLLEEWIEPADDGNTRPRWPATRPQADEDIAIVGLSLLVGDGHETASVAEHLQACQPIPSGEGSGNLRARMAEVCLDLTQTRFPPSDLKQTQPQQLALLGAALNIEELIKGLPPDRTSVIVGMGCDPEVARFGVRWRLADEIDDPDQLATARDGVVQGWTAAGVVGAMPNIVANRLNSQFDLRGPSFTVSREELSGTTALELAARELRRGEIDAAVVGAVDLNCESVHEAAAHALLGSAERIPGDAAVVVVLKRASDARREGDTVLAVLPADQQPHGECLHLGTAPGALNLSPQLGHAHAASGLLHVAAGVLYGFLGVWPDGTPWTSEKRSAVIALRALAGQEQEIVLVPAGPNHQGAEGLSARFPQGSRSPTGKSTRLLFPAHLPEVRLPIRAEQSASSAELAPALAGATNSGNPLPVPAFSGAAGLRTTTPRLEQLMATYLPVPPALPKAEEALAREPLGAVLAAQTPPEPLSITSDFDVQMTRVSTIGGNGHHGSAVIAPQDDWLNGADDFLTEKPARPAVEPKGLSRNVTDSAPGAGACRAIQPIRPADKVVPAPTAKRAPVGLTLDKDGLRVHSSGRISEIYGPAFAVQDDYRRQVRMPEPPLLLADRLLGIDAEPATNGTGTLWTETDVTADAWWIHQGRMPAGIMIESGQADLMLISWMGADFANKSDRVYRLLGCEVTYLGGLPEIGDTLRFDIHVDGHARQGDIRMFFFHYDCTIDGVERMSMRNGQAGFFSDEELAASGGILWRPEDETVSGPMESTPAQTSRTSLQRADLDALAAGEIWHTFGPGFERAASHTRTPSISSGDMLFIDEVTHLDFSGGPWGRGYLRAVEHIGPEKWYFAGHFKNDPCMPGTLMFEGTMQTMAIYMTALGMTLECDGWRFEPVPFETYKLRCRGQVTPQSRELVYEVFVREVVAGPEPMLFADLLCTVDGLPAFHCPRMGLKLSPGWPMDLGAKELAGYSEPKPVSEVAGFRFDYQAMLASAVAKPSMAFGPLFEKFDSHRKVARLPGPPYHFMSRVTDLVGQTGVVKSGAEVVVEYDVPSDAWYFVANAEATMPNAVLMEVALQPCGWLAAYVGCPLNSEADLYFRNLDGTGTQHREVTPATGTLRTKVSLKSIAQAAGTIIVSFDGEIHADDGLVYTFDTVFGYFRREALQNQVGLPVSDEQRRALDLASDGPPVDLNTRPAEFFGPGARLADPMLLMVDRVTGRWPAGGEAGLGRWRAVKDVDPAEWYFKAHFYQDPVQPGSLGIEMLLQLLQFGMLDLGLGREAGPSARFEPVALHDSITWRYRGQIVPTNKQITAQVEITRVARDDDGILAVAEASLWVDGKRIYSASNLGMRIVCYAQDTGSLAGSGSSATPLAVPATPLAVPAAPLAAPPVATTVETTIDPARDSWINDHCPTYVIPSLPMMSVLDLLAQAAGEAAGTNVVEVTDLRVARWIVVDSPKQLRVTVEPVAPGRFAGRVEAWRDAPNPVLSRWETHAEAVIVTADHYPGEPETPAPLKDAVPFATPYDGSVFHGPAFATLMDGARIGRNGASGTLAVDRCGVPVSRLHPGLLDGALHVVPHAAMSVWTTDGTAVESYADAADPAVAFPRRVAWARFYSDTPVEATVDVEARFVGFDDADPRMPIIDLWLSAAGRPWAHIRLVEMLLSKGPLAQVGGPKRRAFLGERRAVPQMSLSDRLGRGVVTLDSARAATLDWFKGTLQAVYRTDSQGDSLLVDIATKEAVADAADNAIHPSQVQIVDGQVTALPLERLSIEVERPHKGVCRATASLQTDWQPVRSCWTDRLGMAPGGFGDLLHWALLSRYVRHVIVADPLATAAIHGRPVLLLANHQVQVESLLGTTIASWLTGTQVMPIAHAKHANRWIGQLLRLLDALAGRDLGNIRYFDQQNPQQFFTLVDKIKSDVATRGRSTLVHADGTRYLHSGQRVERLTSTLLDMAIDVSLPIVPLYFAGGLPEEPVDRKLEVPYRHAAQDYIFGRPIMPEELAAWPYAQRRRRVIDAINALAPFSDAAHEPNDAVEQRIFAAAPGASPLESIWACIEDALDGIGVNWRDAISGDQWAAARSFDAATTATGSP</sequence>
<dbReference type="Gene3D" id="3.40.47.10">
    <property type="match status" value="2"/>
</dbReference>
<dbReference type="CDD" id="cd01287">
    <property type="entry name" value="FabA"/>
    <property type="match status" value="1"/>
</dbReference>
<evidence type="ECO:0000256" key="6">
    <source>
        <dbReference type="ARBA" id="ARBA00022832"/>
    </source>
</evidence>
<dbReference type="CDD" id="cd00833">
    <property type="entry name" value="PKS"/>
    <property type="match status" value="1"/>
</dbReference>
<dbReference type="GO" id="GO:0005737">
    <property type="term" value="C:cytoplasm"/>
    <property type="evidence" value="ECO:0007669"/>
    <property type="project" value="InterPro"/>
</dbReference>
<keyword evidence="7" id="KW-0443">Lipid metabolism</keyword>
<evidence type="ECO:0000256" key="2">
    <source>
        <dbReference type="ARBA" id="ARBA00006714"/>
    </source>
</evidence>
<keyword evidence="14" id="KW-1185">Reference proteome</keyword>
<dbReference type="Gene3D" id="3.10.129.110">
    <property type="entry name" value="Polyketide synthase dehydratase"/>
    <property type="match status" value="1"/>
</dbReference>
<dbReference type="GO" id="GO:0006633">
    <property type="term" value="P:fatty acid biosynthetic process"/>
    <property type="evidence" value="ECO:0007669"/>
    <property type="project" value="UniProtKB-UniPathway"/>
</dbReference>
<dbReference type="InterPro" id="IPR016039">
    <property type="entry name" value="Thiolase-like"/>
</dbReference>
<dbReference type="STRING" id="1841861.GCA_900157365_04208"/>
<dbReference type="InterPro" id="IPR010083">
    <property type="entry name" value="FabA"/>
</dbReference>
<evidence type="ECO:0000313" key="12">
    <source>
        <dbReference type="EMBL" id="SPM37833.1"/>
    </source>
</evidence>
<evidence type="ECO:0000256" key="3">
    <source>
        <dbReference type="ARBA" id="ARBA00022450"/>
    </source>
</evidence>
<dbReference type="EMBL" id="FUEZ01000003">
    <property type="protein sequence ID" value="SPM37833.1"/>
    <property type="molecule type" value="Genomic_DNA"/>
</dbReference>
<feature type="domain" description="Ketosynthase family 3 (KS3)" evidence="11">
    <location>
        <begin position="3"/>
        <end position="429"/>
    </location>
</feature>
<dbReference type="Proteomes" id="UP000240424">
    <property type="component" value="Unassembled WGS sequence"/>
</dbReference>
<dbReference type="UniPathway" id="UPA00094"/>
<evidence type="ECO:0000256" key="4">
    <source>
        <dbReference type="ARBA" id="ARBA00022516"/>
    </source>
</evidence>
<name>A0A2U3P249_9MYCO</name>
<dbReference type="InterPro" id="IPR014031">
    <property type="entry name" value="Ketoacyl_synth_C"/>
</dbReference>
<evidence type="ECO:0000256" key="9">
    <source>
        <dbReference type="ARBA" id="ARBA00023239"/>
    </source>
</evidence>
<keyword evidence="8" id="KW-0275">Fatty acid biosynthesis</keyword>
<protein>
    <recommendedName>
        <fullName evidence="11">Ketosynthase family 3 (KS3) domain-containing protein</fullName>
    </recommendedName>
</protein>
<dbReference type="InterPro" id="IPR014030">
    <property type="entry name" value="Ketoacyl_synth_N"/>
</dbReference>
<dbReference type="InterPro" id="IPR042104">
    <property type="entry name" value="PKS_dehydratase_sf"/>
</dbReference>
<dbReference type="SMART" id="SM00826">
    <property type="entry name" value="PKS_DH"/>
    <property type="match status" value="1"/>
</dbReference>